<comment type="similarity">
    <text evidence="2 5">Belongs to the pseudouridine synthase TruB family. Type 1 subfamily.</text>
</comment>
<evidence type="ECO:0000256" key="2">
    <source>
        <dbReference type="ARBA" id="ARBA00005642"/>
    </source>
</evidence>
<dbReference type="AlphaFoldDB" id="A0A7H1AZZ2"/>
<dbReference type="InterPro" id="IPR015947">
    <property type="entry name" value="PUA-like_sf"/>
</dbReference>
<organism evidence="9 10">
    <name type="scientific">Buchnera aphidicola</name>
    <name type="common">Pentalonia nigronervosa</name>
    <dbReference type="NCBI Taxonomy" id="1309793"/>
    <lineage>
        <taxon>Bacteria</taxon>
        <taxon>Pseudomonadati</taxon>
        <taxon>Pseudomonadota</taxon>
        <taxon>Gammaproteobacteria</taxon>
        <taxon>Enterobacterales</taxon>
        <taxon>Erwiniaceae</taxon>
        <taxon>Buchnera</taxon>
    </lineage>
</organism>
<dbReference type="GO" id="GO:1990481">
    <property type="term" value="P:mRNA pseudouridine synthesis"/>
    <property type="evidence" value="ECO:0007669"/>
    <property type="project" value="TreeGrafter"/>
</dbReference>
<dbReference type="NCBIfam" id="TIGR00431">
    <property type="entry name" value="TruB"/>
    <property type="match status" value="1"/>
</dbReference>
<feature type="active site" description="Nucleophile" evidence="5">
    <location>
        <position position="46"/>
    </location>
</feature>
<name>A0A7H1AZZ2_9GAMM</name>
<dbReference type="Pfam" id="PF09157">
    <property type="entry name" value="TruB-C_2"/>
    <property type="match status" value="1"/>
</dbReference>
<dbReference type="CDD" id="cd21152">
    <property type="entry name" value="PUA_TruB_bacterial"/>
    <property type="match status" value="1"/>
</dbReference>
<dbReference type="InterPro" id="IPR002501">
    <property type="entry name" value="PsdUridine_synth_N"/>
</dbReference>
<feature type="binding site" evidence="5">
    <location>
        <position position="74"/>
    </location>
    <ligand>
        <name>substrate</name>
    </ligand>
</feature>
<dbReference type="SUPFAM" id="SSF55120">
    <property type="entry name" value="Pseudouridine synthase"/>
    <property type="match status" value="1"/>
</dbReference>
<reference evidence="9 10" key="1">
    <citation type="submission" date="2020-09" db="EMBL/GenBank/DDBJ databases">
        <title>Genome sequence of the banana aphid, Pentalonia nigronervosa Coquerel (Hemiptera: Aphididae) and its symbionts.</title>
        <authorList>
            <person name="Mathers T.C."/>
            <person name="Mugford S.T."/>
            <person name="Hogenhout S.A."/>
            <person name="Tripathi L."/>
        </authorList>
    </citation>
    <scope>NUCLEOTIDE SEQUENCE [LARGE SCALE GENOMIC DNA]</scope>
    <source>
        <strain evidence="9">Ba4</strain>
    </source>
</reference>
<dbReference type="EC" id="5.4.99.25" evidence="5"/>
<keyword evidence="4 5" id="KW-0413">Isomerase</keyword>
<dbReference type="Proteomes" id="UP000516346">
    <property type="component" value="Chromosome"/>
</dbReference>
<dbReference type="InterPro" id="IPR020103">
    <property type="entry name" value="PsdUridine_synth_cat_dom_sf"/>
</dbReference>
<feature type="binding site" evidence="5">
    <location>
        <position position="176"/>
    </location>
    <ligand>
        <name>substrate</name>
    </ligand>
</feature>
<feature type="domain" description="Pseudouridine synthase II N-terminal" evidence="6">
    <location>
        <begin position="31"/>
        <end position="177"/>
    </location>
</feature>
<comment type="catalytic activity">
    <reaction evidence="1 5">
        <text>uridine(55) in tRNA = pseudouridine(55) in tRNA</text>
        <dbReference type="Rhea" id="RHEA:42532"/>
        <dbReference type="Rhea" id="RHEA-COMP:10101"/>
        <dbReference type="Rhea" id="RHEA-COMP:10102"/>
        <dbReference type="ChEBI" id="CHEBI:65314"/>
        <dbReference type="ChEBI" id="CHEBI:65315"/>
        <dbReference type="EC" id="5.4.99.25"/>
    </reaction>
</comment>
<evidence type="ECO:0000256" key="4">
    <source>
        <dbReference type="ARBA" id="ARBA00023235"/>
    </source>
</evidence>
<dbReference type="EMBL" id="CP061275">
    <property type="protein sequence ID" value="QNS02047.1"/>
    <property type="molecule type" value="Genomic_DNA"/>
</dbReference>
<accession>A0A7H1AZZ2</accession>
<comment type="caution">
    <text evidence="5">Lacks conserved residue(s) required for the propagation of feature annotation.</text>
</comment>
<feature type="binding site" evidence="5">
    <location>
        <position position="197"/>
    </location>
    <ligand>
        <name>substrate</name>
    </ligand>
</feature>
<evidence type="ECO:0000256" key="5">
    <source>
        <dbReference type="HAMAP-Rule" id="MF_01080"/>
    </source>
</evidence>
<evidence type="ECO:0000259" key="8">
    <source>
        <dbReference type="Pfam" id="PF16198"/>
    </source>
</evidence>
<dbReference type="Pfam" id="PF16198">
    <property type="entry name" value="TruB_C_2"/>
    <property type="match status" value="1"/>
</dbReference>
<evidence type="ECO:0000259" key="6">
    <source>
        <dbReference type="Pfam" id="PF01509"/>
    </source>
</evidence>
<keyword evidence="3 5" id="KW-0819">tRNA processing</keyword>
<evidence type="ECO:0000313" key="10">
    <source>
        <dbReference type="Proteomes" id="UP000516346"/>
    </source>
</evidence>
<dbReference type="PANTHER" id="PTHR13767:SF2">
    <property type="entry name" value="PSEUDOURIDYLATE SYNTHASE TRUB1"/>
    <property type="match status" value="1"/>
</dbReference>
<dbReference type="InterPro" id="IPR036974">
    <property type="entry name" value="PUA_sf"/>
</dbReference>
<dbReference type="SUPFAM" id="SSF88697">
    <property type="entry name" value="PUA domain-like"/>
    <property type="match status" value="1"/>
</dbReference>
<feature type="domain" description="tRNA pseudouridylate synthase B C-terminal" evidence="8">
    <location>
        <begin position="178"/>
        <end position="245"/>
    </location>
</feature>
<evidence type="ECO:0000256" key="1">
    <source>
        <dbReference type="ARBA" id="ARBA00000385"/>
    </source>
</evidence>
<proteinExistence type="inferred from homology"/>
<dbReference type="HAMAP" id="MF_01080">
    <property type="entry name" value="TruB_bact"/>
    <property type="match status" value="1"/>
</dbReference>
<evidence type="ECO:0000259" key="7">
    <source>
        <dbReference type="Pfam" id="PF09157"/>
    </source>
</evidence>
<dbReference type="GO" id="GO:0031119">
    <property type="term" value="P:tRNA pseudouridine synthesis"/>
    <property type="evidence" value="ECO:0007669"/>
    <property type="project" value="UniProtKB-UniRule"/>
</dbReference>
<evidence type="ECO:0000256" key="3">
    <source>
        <dbReference type="ARBA" id="ARBA00022694"/>
    </source>
</evidence>
<protein>
    <recommendedName>
        <fullName evidence="5">tRNA pseudouridine synthase B</fullName>
        <ecNumber evidence="5">5.4.99.25</ecNumber>
    </recommendedName>
    <alternativeName>
        <fullName evidence="5">tRNA pseudouridine(55) synthase</fullName>
        <shortName evidence="5">Psi55 synthase</shortName>
    </alternativeName>
    <alternativeName>
        <fullName evidence="5">tRNA pseudouridylate synthase</fullName>
    </alternativeName>
    <alternativeName>
        <fullName evidence="5">tRNA-uridine isomerase</fullName>
    </alternativeName>
</protein>
<dbReference type="Pfam" id="PF01509">
    <property type="entry name" value="TruB_N"/>
    <property type="match status" value="1"/>
</dbReference>
<gene>
    <name evidence="5 9" type="primary">truB</name>
    <name evidence="9" type="ORF">ICW73_01120</name>
</gene>
<dbReference type="InterPro" id="IPR014780">
    <property type="entry name" value="tRNA_psdUridine_synth_TruB"/>
</dbReference>
<dbReference type="Gene3D" id="3.30.2350.10">
    <property type="entry name" value="Pseudouridine synthase"/>
    <property type="match status" value="1"/>
</dbReference>
<dbReference type="InterPro" id="IPR032819">
    <property type="entry name" value="TruB_C"/>
</dbReference>
<evidence type="ECO:0000313" key="9">
    <source>
        <dbReference type="EMBL" id="QNS02047.1"/>
    </source>
</evidence>
<dbReference type="InterPro" id="IPR015240">
    <property type="entry name" value="tRNA_sdUridine_synth_fam1_C"/>
</dbReference>
<dbReference type="GO" id="GO:0160148">
    <property type="term" value="F:tRNA pseudouridine(55) synthase activity"/>
    <property type="evidence" value="ECO:0007669"/>
    <property type="project" value="UniProtKB-EC"/>
</dbReference>
<dbReference type="CDD" id="cd02573">
    <property type="entry name" value="PseudoU_synth_EcTruB"/>
    <property type="match status" value="1"/>
</dbReference>
<sequence length="313" mass="35579">MFLRKKRDVHGFLLLDKPTGISSSHALQKVKYIFHAKKAGYIGTLDPLATGILPICFGECTKFSFCLTQSRKRYYVIAKLGEKTSTLDRNGVILKKRPILFTSSQLNSSIKELIGLIDQIPPMYSAIKYNGVPLYKYARQGLTIHRKKRQVFIYSIDFYKKNNLLACEICCSKGTYIRTLIDDLGEKLGCGAHVISLRRLQISTYCVLQAIKLDNLCKFLNKNYNEQVNYFKGIDQFLMPIDSPVSCFPVVYLSKKMSNNFKLGQTVLVSSIMKNSLVRVVDENKSFLGIGKINSEKLLIPYRLVSILHNSVF</sequence>
<dbReference type="Gene3D" id="2.30.130.10">
    <property type="entry name" value="PUA domain"/>
    <property type="match status" value="1"/>
</dbReference>
<feature type="domain" description="tRNA pseudouridine synthase II TruB subfamily 1 C-terminal" evidence="7">
    <location>
        <begin position="249"/>
        <end position="305"/>
    </location>
</feature>
<dbReference type="PANTHER" id="PTHR13767">
    <property type="entry name" value="TRNA-PSEUDOURIDINE SYNTHASE"/>
    <property type="match status" value="1"/>
</dbReference>
<comment type="function">
    <text evidence="5">Responsible for synthesis of pseudouridine from uracil-55 in the psi GC loop of transfer RNAs.</text>
</comment>
<dbReference type="GO" id="GO:0003723">
    <property type="term" value="F:RNA binding"/>
    <property type="evidence" value="ECO:0007669"/>
    <property type="project" value="InterPro"/>
</dbReference>